<name>A0ABT0CEP8_THEVL</name>
<dbReference type="PIRSF" id="PIRSF035875">
    <property type="entry name" value="RNase_BN"/>
    <property type="match status" value="1"/>
</dbReference>
<dbReference type="InterPro" id="IPR017039">
    <property type="entry name" value="Virul_fac_BrkB"/>
</dbReference>
<comment type="caution">
    <text evidence="7">The sequence shown here is derived from an EMBL/GenBank/DDBJ whole genome shotgun (WGS) entry which is preliminary data.</text>
</comment>
<feature type="transmembrane region" description="Helical" evidence="6">
    <location>
        <begin position="49"/>
        <end position="71"/>
    </location>
</feature>
<accession>A0ABT0CEP8</accession>
<organism evidence="7 8">
    <name type="scientific">Thermostichus vulcanus str. 'Rupite'</name>
    <dbReference type="NCBI Taxonomy" id="2813851"/>
    <lineage>
        <taxon>Bacteria</taxon>
        <taxon>Bacillati</taxon>
        <taxon>Cyanobacteriota</taxon>
        <taxon>Cyanophyceae</taxon>
        <taxon>Thermostichales</taxon>
        <taxon>Thermostichaceae</taxon>
        <taxon>Thermostichus</taxon>
    </lineage>
</organism>
<keyword evidence="3 6" id="KW-0812">Transmembrane</keyword>
<keyword evidence="2" id="KW-1003">Cell membrane</keyword>
<keyword evidence="8" id="KW-1185">Reference proteome</keyword>
<evidence type="ECO:0000256" key="1">
    <source>
        <dbReference type="ARBA" id="ARBA00004651"/>
    </source>
</evidence>
<feature type="transmembrane region" description="Helical" evidence="6">
    <location>
        <begin position="113"/>
        <end position="136"/>
    </location>
</feature>
<feature type="transmembrane region" description="Helical" evidence="6">
    <location>
        <begin position="208"/>
        <end position="233"/>
    </location>
</feature>
<dbReference type="EMBL" id="JAFIRA010000053">
    <property type="protein sequence ID" value="MCJ2544246.1"/>
    <property type="molecule type" value="Genomic_DNA"/>
</dbReference>
<dbReference type="NCBIfam" id="TIGR00765">
    <property type="entry name" value="yihY_not_rbn"/>
    <property type="match status" value="1"/>
</dbReference>
<evidence type="ECO:0000256" key="2">
    <source>
        <dbReference type="ARBA" id="ARBA00022475"/>
    </source>
</evidence>
<dbReference type="RefSeq" id="WP_244352597.1">
    <property type="nucleotide sequence ID" value="NZ_JAFIRA010000053.1"/>
</dbReference>
<evidence type="ECO:0000313" key="7">
    <source>
        <dbReference type="EMBL" id="MCJ2544246.1"/>
    </source>
</evidence>
<dbReference type="PANTHER" id="PTHR30213">
    <property type="entry name" value="INNER MEMBRANE PROTEIN YHJD"/>
    <property type="match status" value="1"/>
</dbReference>
<keyword evidence="4 6" id="KW-1133">Transmembrane helix</keyword>
<feature type="transmembrane region" description="Helical" evidence="6">
    <location>
        <begin position="280"/>
        <end position="300"/>
    </location>
</feature>
<evidence type="ECO:0000256" key="3">
    <source>
        <dbReference type="ARBA" id="ARBA00022692"/>
    </source>
</evidence>
<evidence type="ECO:0000256" key="4">
    <source>
        <dbReference type="ARBA" id="ARBA00022989"/>
    </source>
</evidence>
<feature type="transmembrane region" description="Helical" evidence="6">
    <location>
        <begin position="245"/>
        <end position="268"/>
    </location>
</feature>
<proteinExistence type="predicted"/>
<comment type="subcellular location">
    <subcellularLocation>
        <location evidence="1">Cell membrane</location>
        <topology evidence="1">Multi-pass membrane protein</topology>
    </subcellularLocation>
</comment>
<evidence type="ECO:0000256" key="6">
    <source>
        <dbReference type="SAM" id="Phobius"/>
    </source>
</evidence>
<dbReference type="Pfam" id="PF03631">
    <property type="entry name" value="Virul_fac_BrkB"/>
    <property type="match status" value="1"/>
</dbReference>
<reference evidence="7" key="1">
    <citation type="submission" date="2021-02" db="EMBL/GenBank/DDBJ databases">
        <title>The CRISPR/cas machinery reduction and long-range gene transfer in the hot spring cyanobacterium Synechococcus.</title>
        <authorList>
            <person name="Dvorak P."/>
            <person name="Jahodarova E."/>
            <person name="Hasler P."/>
            <person name="Poulickova A."/>
        </authorList>
    </citation>
    <scope>NUCLEOTIDE SEQUENCE</scope>
    <source>
        <strain evidence="7">Rupite</strain>
    </source>
</reference>
<dbReference type="Proteomes" id="UP000830835">
    <property type="component" value="Unassembled WGS sequence"/>
</dbReference>
<protein>
    <submittedName>
        <fullName evidence="7">YihY/virulence factor BrkB family protein</fullName>
    </submittedName>
</protein>
<keyword evidence="5 6" id="KW-0472">Membrane</keyword>
<dbReference type="PANTHER" id="PTHR30213:SF0">
    <property type="entry name" value="UPF0761 MEMBRANE PROTEIN YIHY"/>
    <property type="match status" value="1"/>
</dbReference>
<evidence type="ECO:0000313" key="8">
    <source>
        <dbReference type="Proteomes" id="UP000830835"/>
    </source>
</evidence>
<feature type="transmembrane region" description="Helical" evidence="6">
    <location>
        <begin position="157"/>
        <end position="182"/>
    </location>
</feature>
<sequence>MRLLDRLGQLRIPPSWLQRIPSWELVELTLRLAWDNAMRYRLFGLASEMAYSSMLALFPFILTILTAIGLFSGSPEETFQGLMARLSRFAPQEALGIVDRYVRDISFGQNRGLLSLSFLGTLWAASGALGAVMTALDLSHEIPQDRRRPFWKRKLISLVWMLATLGLTGLASLIFLFSASFFRFLAIQAGSLPEGVAGPTRLDPFREIWLNLWEVLTLPISLGLIIVSCWVLYRFGPSMRRRKMPILPGAIVASLLWVMVSGGLRFYVGHFGQFNQAYGTVGAVIVLLLWVWLTSLALLFGDQINIALFQARQLIQERIHKRQQE</sequence>
<evidence type="ECO:0000256" key="5">
    <source>
        <dbReference type="ARBA" id="ARBA00023136"/>
    </source>
</evidence>
<gene>
    <name evidence="7" type="ORF">JX360_15260</name>
</gene>